<organism evidence="2 3">
    <name type="scientific">Polyplax serrata</name>
    <name type="common">Common mouse louse</name>
    <dbReference type="NCBI Taxonomy" id="468196"/>
    <lineage>
        <taxon>Eukaryota</taxon>
        <taxon>Metazoa</taxon>
        <taxon>Ecdysozoa</taxon>
        <taxon>Arthropoda</taxon>
        <taxon>Hexapoda</taxon>
        <taxon>Insecta</taxon>
        <taxon>Pterygota</taxon>
        <taxon>Neoptera</taxon>
        <taxon>Paraneoptera</taxon>
        <taxon>Psocodea</taxon>
        <taxon>Troctomorpha</taxon>
        <taxon>Phthiraptera</taxon>
        <taxon>Anoplura</taxon>
        <taxon>Polyplacidae</taxon>
        <taxon>Polyplax</taxon>
    </lineage>
</organism>
<reference evidence="2 3" key="1">
    <citation type="submission" date="2023-10" db="EMBL/GenBank/DDBJ databases">
        <title>Genomes of two closely related lineages of the louse Polyplax serrata with different host specificities.</title>
        <authorList>
            <person name="Martinu J."/>
            <person name="Tarabai H."/>
            <person name="Stefka J."/>
            <person name="Hypsa V."/>
        </authorList>
    </citation>
    <scope>NUCLEOTIDE SEQUENCE [LARGE SCALE GENOMIC DNA]</scope>
    <source>
        <strain evidence="2">HR10_N</strain>
    </source>
</reference>
<dbReference type="Gene3D" id="3.40.630.10">
    <property type="entry name" value="Zn peptidases"/>
    <property type="match status" value="1"/>
</dbReference>
<evidence type="ECO:0000256" key="1">
    <source>
        <dbReference type="ARBA" id="ARBA00001947"/>
    </source>
</evidence>
<comment type="caution">
    <text evidence="2">The sequence shown here is derived from an EMBL/GenBank/DDBJ whole genome shotgun (WGS) entry which is preliminary data.</text>
</comment>
<evidence type="ECO:0008006" key="4">
    <source>
        <dbReference type="Google" id="ProtNLM"/>
    </source>
</evidence>
<sequence>MGFDLNRNWHQLNEWAHPSLYAFDQMVQDLDSTKAATVDFILDLHASVSLPGVFVYGNTYDDVYRYERHILFPKLLAQNTEDYLPENTMYNRDALKVGTARRFGRNLVRTLSDYYQAMGLIHEEMLHVAVKTTKKEKSKSGAKVVTK</sequence>
<evidence type="ECO:0000313" key="2">
    <source>
        <dbReference type="EMBL" id="KAK6618514.1"/>
    </source>
</evidence>
<name>A0AAN8S739_POLSC</name>
<gene>
    <name evidence="2" type="ORF">RUM43_013707</name>
</gene>
<dbReference type="Proteomes" id="UP001372834">
    <property type="component" value="Unassembled WGS sequence"/>
</dbReference>
<protein>
    <recommendedName>
        <fullName evidence="4">Peptidase M14 carboxypeptidase A domain-containing protein</fullName>
    </recommendedName>
</protein>
<comment type="cofactor">
    <cofactor evidence="1">
        <name>Zn(2+)</name>
        <dbReference type="ChEBI" id="CHEBI:29105"/>
    </cofactor>
</comment>
<dbReference type="EMBL" id="JAWJWE010000042">
    <property type="protein sequence ID" value="KAK6618514.1"/>
    <property type="molecule type" value="Genomic_DNA"/>
</dbReference>
<dbReference type="PANTHER" id="PTHR12756:SF9">
    <property type="entry name" value="CYTOSOLIC CARBOXYPEPTIDASE 6"/>
    <property type="match status" value="1"/>
</dbReference>
<dbReference type="SUPFAM" id="SSF53187">
    <property type="entry name" value="Zn-dependent exopeptidases"/>
    <property type="match status" value="1"/>
</dbReference>
<evidence type="ECO:0000313" key="3">
    <source>
        <dbReference type="Proteomes" id="UP001372834"/>
    </source>
</evidence>
<proteinExistence type="predicted"/>
<dbReference type="InterPro" id="IPR050821">
    <property type="entry name" value="Cytosolic_carboxypeptidase"/>
</dbReference>
<accession>A0AAN8S739</accession>
<dbReference type="AlphaFoldDB" id="A0AAN8S739"/>
<dbReference type="PANTHER" id="PTHR12756">
    <property type="entry name" value="CYTOSOLIC CARBOXYPEPTIDASE"/>
    <property type="match status" value="1"/>
</dbReference>